<reference evidence="1 2" key="1">
    <citation type="journal article" date="2013" name="Genome Announc.">
        <title>Draft Genome Sequence of Helicobacter fennelliae Strain MRY12-0050, Isolated from a Bacteremia Patient.</title>
        <authorList>
            <person name="Rimbara E."/>
            <person name="Matsui M."/>
            <person name="Mori S."/>
            <person name="Suzuki S."/>
            <person name="Suzuki M."/>
            <person name="Kim H."/>
            <person name="Sekizuka T."/>
            <person name="Kuroda M."/>
            <person name="Shibayama K."/>
        </authorList>
    </citation>
    <scope>NUCLEOTIDE SEQUENCE [LARGE SCALE GENOMIC DNA]</scope>
    <source>
        <strain evidence="1 2">MRY12-0050</strain>
    </source>
</reference>
<sequence>MHHCVCIDSRLDLDSLASLRHDRLQQGLFKWIATQFCNCSQ</sequence>
<comment type="caution">
    <text evidence="1">The sequence shown here is derived from an EMBL/GenBank/DDBJ whole genome shotgun (WGS) entry which is preliminary data.</text>
</comment>
<proteinExistence type="predicted"/>
<dbReference type="STRING" id="1325130.HFN_1780"/>
<gene>
    <name evidence="1" type="ORF">HFN_1780</name>
</gene>
<protein>
    <submittedName>
        <fullName evidence="1">Uncharacterized protein</fullName>
    </submittedName>
</protein>
<keyword evidence="2" id="KW-1185">Reference proteome</keyword>
<name>T1DV28_9HELI</name>
<accession>T1DV28</accession>
<dbReference type="EMBL" id="BASD01000004">
    <property type="protein sequence ID" value="GAD18182.1"/>
    <property type="molecule type" value="Genomic_DNA"/>
</dbReference>
<dbReference type="AlphaFoldDB" id="T1DV28"/>
<evidence type="ECO:0000313" key="1">
    <source>
        <dbReference type="EMBL" id="GAD18182.1"/>
    </source>
</evidence>
<organism evidence="1 2">
    <name type="scientific">Helicobacter fennelliae MRY12-0050</name>
    <dbReference type="NCBI Taxonomy" id="1325130"/>
    <lineage>
        <taxon>Bacteria</taxon>
        <taxon>Pseudomonadati</taxon>
        <taxon>Campylobacterota</taxon>
        <taxon>Epsilonproteobacteria</taxon>
        <taxon>Campylobacterales</taxon>
        <taxon>Helicobacteraceae</taxon>
        <taxon>Helicobacter</taxon>
    </lineage>
</organism>
<dbReference type="Proteomes" id="UP000018143">
    <property type="component" value="Unassembled WGS sequence"/>
</dbReference>
<evidence type="ECO:0000313" key="2">
    <source>
        <dbReference type="Proteomes" id="UP000018143"/>
    </source>
</evidence>